<dbReference type="EMBL" id="JBDFQZ010000004">
    <property type="protein sequence ID" value="KAK9735462.1"/>
    <property type="molecule type" value="Genomic_DNA"/>
</dbReference>
<feature type="chain" id="PRO_5043979666" evidence="1">
    <location>
        <begin position="29"/>
        <end position="333"/>
    </location>
</feature>
<name>A0AAW1LFM3_SAPOF</name>
<sequence>MRTNFMHPLTSSLKFALFLSFSFTTTSAARHLPLPKATTVDLLSLLGPTDRTSKIDPRVARDLWSCLKFLVPFNRTSDFSGAGLVNRRSTLEEVFGSGGGGRNRESVENELVWWPPEAVLELARLSVDSGGNPDVVYLALDPTPISVPDIEGSKECKCELTRTPYGRHFIHEELNAYMKFLFELIVSRGPSVGLNVSLNRYDFFHGHLFLAKETGRLGILFHAKEYPAYDKHDFPFDTGYCQTGTNVVYDEEMNLRNILWLAPMPSSSSKDWVAPGVLVVLDARPGGIIYRDLIPDYVQIARTLYEDDFGTVPVDVNYLNVGGASHNYEIFIC</sequence>
<evidence type="ECO:0000313" key="3">
    <source>
        <dbReference type="Proteomes" id="UP001443914"/>
    </source>
</evidence>
<dbReference type="Proteomes" id="UP001443914">
    <property type="component" value="Unassembled WGS sequence"/>
</dbReference>
<proteinExistence type="predicted"/>
<evidence type="ECO:0000256" key="1">
    <source>
        <dbReference type="SAM" id="SignalP"/>
    </source>
</evidence>
<keyword evidence="1" id="KW-0732">Signal</keyword>
<feature type="signal peptide" evidence="1">
    <location>
        <begin position="1"/>
        <end position="28"/>
    </location>
</feature>
<dbReference type="PANTHER" id="PTHR35759:SF1">
    <property type="entry name" value="OS07G0673000 PROTEIN"/>
    <property type="match status" value="1"/>
</dbReference>
<comment type="caution">
    <text evidence="2">The sequence shown here is derived from an EMBL/GenBank/DDBJ whole genome shotgun (WGS) entry which is preliminary data.</text>
</comment>
<protein>
    <submittedName>
        <fullName evidence="2">Uncharacterized protein</fullName>
    </submittedName>
</protein>
<keyword evidence="3" id="KW-1185">Reference proteome</keyword>
<gene>
    <name evidence="2" type="ORF">RND81_04G206900</name>
</gene>
<dbReference type="AlphaFoldDB" id="A0AAW1LFM3"/>
<dbReference type="PANTHER" id="PTHR35759">
    <property type="entry name" value="BNAA09G03860D PROTEIN"/>
    <property type="match status" value="1"/>
</dbReference>
<evidence type="ECO:0000313" key="2">
    <source>
        <dbReference type="EMBL" id="KAK9735462.1"/>
    </source>
</evidence>
<reference evidence="2" key="1">
    <citation type="submission" date="2024-03" db="EMBL/GenBank/DDBJ databases">
        <title>WGS assembly of Saponaria officinalis var. Norfolk2.</title>
        <authorList>
            <person name="Jenkins J."/>
            <person name="Shu S."/>
            <person name="Grimwood J."/>
            <person name="Barry K."/>
            <person name="Goodstein D."/>
            <person name="Schmutz J."/>
            <person name="Leebens-Mack J."/>
            <person name="Osbourn A."/>
        </authorList>
    </citation>
    <scope>NUCLEOTIDE SEQUENCE [LARGE SCALE GENOMIC DNA]</scope>
    <source>
        <strain evidence="2">JIC</strain>
    </source>
</reference>
<organism evidence="2 3">
    <name type="scientific">Saponaria officinalis</name>
    <name type="common">Common soapwort</name>
    <name type="synonym">Lychnis saponaria</name>
    <dbReference type="NCBI Taxonomy" id="3572"/>
    <lineage>
        <taxon>Eukaryota</taxon>
        <taxon>Viridiplantae</taxon>
        <taxon>Streptophyta</taxon>
        <taxon>Embryophyta</taxon>
        <taxon>Tracheophyta</taxon>
        <taxon>Spermatophyta</taxon>
        <taxon>Magnoliopsida</taxon>
        <taxon>eudicotyledons</taxon>
        <taxon>Gunneridae</taxon>
        <taxon>Pentapetalae</taxon>
        <taxon>Caryophyllales</taxon>
        <taxon>Caryophyllaceae</taxon>
        <taxon>Caryophylleae</taxon>
        <taxon>Saponaria</taxon>
    </lineage>
</organism>
<accession>A0AAW1LFM3</accession>